<dbReference type="GO" id="GO:0042147">
    <property type="term" value="P:retrograde transport, endosome to Golgi"/>
    <property type="evidence" value="ECO:0007669"/>
    <property type="project" value="TreeGrafter"/>
</dbReference>
<gene>
    <name evidence="3" type="ORF">LPJ61_005475</name>
</gene>
<dbReference type="OrthoDB" id="192608at2759"/>
<dbReference type="Proteomes" id="UP001143981">
    <property type="component" value="Unassembled WGS sequence"/>
</dbReference>
<evidence type="ECO:0000256" key="1">
    <source>
        <dbReference type="ARBA" id="ARBA00008304"/>
    </source>
</evidence>
<feature type="non-terminal residue" evidence="3">
    <location>
        <position position="902"/>
    </location>
</feature>
<comment type="caution">
    <text evidence="3">The sequence shown here is derived from an EMBL/GenBank/DDBJ whole genome shotgun (WGS) entry which is preliminary data.</text>
</comment>
<feature type="region of interest" description="Disordered" evidence="2">
    <location>
        <begin position="166"/>
        <end position="190"/>
    </location>
</feature>
<proteinExistence type="inferred from homology"/>
<dbReference type="PANTHER" id="PTHR21663">
    <property type="entry name" value="HYPOTHETICAL HEAT DOMAIN-CONTAINING"/>
    <property type="match status" value="1"/>
</dbReference>
<protein>
    <recommendedName>
        <fullName evidence="5">ARM repeat-containing protein</fullName>
    </recommendedName>
</protein>
<sequence length="902" mass="94895">HRTAAGEVIGLLAAHARDASYLPRLLDHLTQQAIRGRDRFARAGAAVALGALFARAGAIAAGSSLKQVVVLLHSLASDKDPVVHACAIRALADAAMAAGYMFAPYARDTFHMVRKLFLSDSHAAPLHASALWARGRDHTPGSAVEAAGAERVLPVRTAADPYAWAREARQQHQQQQQAHQHAQQQAQQSAGLGGLVATGRDAAITHPNSATHNGCGADDPRDAPTDGDFQFVCTRSDVDAYDARAALGRLVGALIVAFGPELHADDAARVAVVPLLRELRRALSAVVAVDSGPGAAAAALLTDPDAHWQAAAEYTAATQKQLLFFAPRDPAFLPMVVRTSLRPVLRARRVVYYGHAAGLRPLQRAAVRALENILRLNGPRVEKALCSGDAERHWPMRAIVWEALCLHSTLEAESDVLAADIRTLVCTSVGLVTGCGLSGSAPADGSGVHLLPLAATLCAVFARRPVPESSDEGADDCGGEDADGRARQFSNATKQLALAALLAMLRAADRARAPAAGAQREWRAHTMLPVLPDMLRVAYMAATAACPSTRSLGLHLVQRVVASFADVEDSASAGTPALDIYQAQLMSALTAALAEPVHQTPLDVRCAAIGAATAYVVAGLAADHASLVRILRLLAPQPAFAPLLESGGESAGARTLTPQQQLVMRLALLQAWARILDYAATGNQRLLDVVRQHIPLLARMWLACARDACVVGVSARDVYEELDALRTTAPAANGELLDAGLGLQLGLEASYVGPVRIELLACYRLYAPSAIRALLTLLLAPPGADGVLALGRGCLLELVESYDRVHLEGEPAERRPSQAAVLLLCAAVQELARHASVAGDDEVDWRVPGALGGLVDELDVCDRDLATGAATDAGRKARRAADATLLAAGLGELLDRADSLHL</sequence>
<dbReference type="GO" id="GO:0030139">
    <property type="term" value="C:endocytic vesicle"/>
    <property type="evidence" value="ECO:0007669"/>
    <property type="project" value="TreeGrafter"/>
</dbReference>
<comment type="similarity">
    <text evidence="1">Belongs to the HEATR5 family.</text>
</comment>
<keyword evidence="4" id="KW-1185">Reference proteome</keyword>
<dbReference type="Gene3D" id="1.25.10.10">
    <property type="entry name" value="Leucine-rich Repeat Variant"/>
    <property type="match status" value="1"/>
</dbReference>
<dbReference type="GO" id="GO:0006897">
    <property type="term" value="P:endocytosis"/>
    <property type="evidence" value="ECO:0007669"/>
    <property type="project" value="TreeGrafter"/>
</dbReference>
<reference evidence="3" key="1">
    <citation type="submission" date="2022-07" db="EMBL/GenBank/DDBJ databases">
        <title>Phylogenomic reconstructions and comparative analyses of Kickxellomycotina fungi.</title>
        <authorList>
            <person name="Reynolds N.K."/>
            <person name="Stajich J.E."/>
            <person name="Barry K."/>
            <person name="Grigoriev I.V."/>
            <person name="Crous P."/>
            <person name="Smith M.E."/>
        </authorList>
    </citation>
    <scope>NUCLEOTIDE SEQUENCE</scope>
    <source>
        <strain evidence="3">BCRC 34381</strain>
    </source>
</reference>
<dbReference type="InterPro" id="IPR016024">
    <property type="entry name" value="ARM-type_fold"/>
</dbReference>
<evidence type="ECO:0000256" key="2">
    <source>
        <dbReference type="SAM" id="MobiDB-lite"/>
    </source>
</evidence>
<dbReference type="GO" id="GO:0005794">
    <property type="term" value="C:Golgi apparatus"/>
    <property type="evidence" value="ECO:0007669"/>
    <property type="project" value="TreeGrafter"/>
</dbReference>
<dbReference type="Pfam" id="PF20210">
    <property type="entry name" value="Laa1_Sip1_HTR5"/>
    <property type="match status" value="1"/>
</dbReference>
<feature type="compositionally biased region" description="Low complexity" evidence="2">
    <location>
        <begin position="171"/>
        <end position="188"/>
    </location>
</feature>
<evidence type="ECO:0000313" key="3">
    <source>
        <dbReference type="EMBL" id="KAJ1726021.1"/>
    </source>
</evidence>
<feature type="non-terminal residue" evidence="3">
    <location>
        <position position="1"/>
    </location>
</feature>
<dbReference type="InterPro" id="IPR046837">
    <property type="entry name" value="Laa1/Sip1/HEATR5-like_HEAT"/>
</dbReference>
<evidence type="ECO:0000313" key="4">
    <source>
        <dbReference type="Proteomes" id="UP001143981"/>
    </source>
</evidence>
<dbReference type="PANTHER" id="PTHR21663:SF0">
    <property type="entry name" value="HEAT REPEAT-CONTAINING PROTEIN 5B"/>
    <property type="match status" value="1"/>
</dbReference>
<evidence type="ECO:0008006" key="5">
    <source>
        <dbReference type="Google" id="ProtNLM"/>
    </source>
</evidence>
<dbReference type="AlphaFoldDB" id="A0A9W7Y6P3"/>
<dbReference type="InterPro" id="IPR040108">
    <property type="entry name" value="Laa1/Sip1/HEATR5"/>
</dbReference>
<dbReference type="GO" id="GO:0008104">
    <property type="term" value="P:intracellular protein localization"/>
    <property type="evidence" value="ECO:0007669"/>
    <property type="project" value="TreeGrafter"/>
</dbReference>
<dbReference type="GO" id="GO:0005829">
    <property type="term" value="C:cytosol"/>
    <property type="evidence" value="ECO:0007669"/>
    <property type="project" value="GOC"/>
</dbReference>
<dbReference type="SUPFAM" id="SSF48371">
    <property type="entry name" value="ARM repeat"/>
    <property type="match status" value="1"/>
</dbReference>
<dbReference type="EMBL" id="JANBOI010001832">
    <property type="protein sequence ID" value="KAJ1726021.1"/>
    <property type="molecule type" value="Genomic_DNA"/>
</dbReference>
<dbReference type="GO" id="GO:0016020">
    <property type="term" value="C:membrane"/>
    <property type="evidence" value="ECO:0007669"/>
    <property type="project" value="TreeGrafter"/>
</dbReference>
<accession>A0A9W7Y6P3</accession>
<name>A0A9W7Y6P3_9FUNG</name>
<organism evidence="3 4">
    <name type="scientific">Coemansia biformis</name>
    <dbReference type="NCBI Taxonomy" id="1286918"/>
    <lineage>
        <taxon>Eukaryota</taxon>
        <taxon>Fungi</taxon>
        <taxon>Fungi incertae sedis</taxon>
        <taxon>Zoopagomycota</taxon>
        <taxon>Kickxellomycotina</taxon>
        <taxon>Kickxellomycetes</taxon>
        <taxon>Kickxellales</taxon>
        <taxon>Kickxellaceae</taxon>
        <taxon>Coemansia</taxon>
    </lineage>
</organism>
<dbReference type="InterPro" id="IPR011989">
    <property type="entry name" value="ARM-like"/>
</dbReference>